<sequence>MLKKYFVAYQILKHGEQPIYGSAVLSDHDDVEPDVFFSKVAREIAKKHMVLPEGVIITAFNRVN</sequence>
<proteinExistence type="predicted"/>
<name>A0A6N3GJR0_KLEOX</name>
<organism evidence="1">
    <name type="scientific">Klebsiella oxytoca</name>
    <dbReference type="NCBI Taxonomy" id="571"/>
    <lineage>
        <taxon>Bacteria</taxon>
        <taxon>Pseudomonadati</taxon>
        <taxon>Pseudomonadota</taxon>
        <taxon>Gammaproteobacteria</taxon>
        <taxon>Enterobacterales</taxon>
        <taxon>Enterobacteriaceae</taxon>
        <taxon>Klebsiella/Raoultella group</taxon>
        <taxon>Klebsiella</taxon>
    </lineage>
</organism>
<protein>
    <submittedName>
        <fullName evidence="1">Uncharacterized protein</fullName>
    </submittedName>
</protein>
<gene>
    <name evidence="1" type="ORF">KOLFYP65_04930</name>
</gene>
<reference evidence="1" key="1">
    <citation type="submission" date="2019-11" db="EMBL/GenBank/DDBJ databases">
        <authorList>
            <person name="Feng L."/>
        </authorList>
    </citation>
    <scope>NUCLEOTIDE SEQUENCE</scope>
    <source>
        <strain evidence="1">KOxytocaLFYP65</strain>
    </source>
</reference>
<dbReference type="EMBL" id="CACRTM010000032">
    <property type="protein sequence ID" value="VYU63879.1"/>
    <property type="molecule type" value="Genomic_DNA"/>
</dbReference>
<dbReference type="AlphaFoldDB" id="A0A6N3GJR0"/>
<dbReference type="RefSeq" id="WP_156529843.1">
    <property type="nucleotide sequence ID" value="NZ_CACRTM010000032.1"/>
</dbReference>
<evidence type="ECO:0000313" key="1">
    <source>
        <dbReference type="EMBL" id="VYU63879.1"/>
    </source>
</evidence>
<accession>A0A6N3GJR0</accession>